<gene>
    <name evidence="1" type="ORF">Satyrvirus6_1</name>
</gene>
<accession>A0A3G5AID2</accession>
<feature type="non-terminal residue" evidence="1">
    <location>
        <position position="88"/>
    </location>
</feature>
<sequence length="88" mass="10439">MATNEVSNIMNIEFNQRLTSCEDIYNDMEIERRVDEHLTKDTYMRHRPTFVRWKCSSEKREMIIKILSLAHDHIIHSFGKILVDGICA</sequence>
<organism evidence="1">
    <name type="scientific">Satyrvirus sp</name>
    <dbReference type="NCBI Taxonomy" id="2487771"/>
    <lineage>
        <taxon>Viruses</taxon>
        <taxon>Varidnaviria</taxon>
        <taxon>Bamfordvirae</taxon>
        <taxon>Nucleocytoviricota</taxon>
        <taxon>Megaviricetes</taxon>
        <taxon>Imitervirales</taxon>
        <taxon>Mimiviridae</taxon>
        <taxon>Megamimivirinae</taxon>
    </lineage>
</organism>
<dbReference type="EMBL" id="MK072442">
    <property type="protein sequence ID" value="AYV85169.1"/>
    <property type="molecule type" value="Genomic_DNA"/>
</dbReference>
<evidence type="ECO:0000313" key="1">
    <source>
        <dbReference type="EMBL" id="AYV85169.1"/>
    </source>
</evidence>
<reference evidence="1" key="1">
    <citation type="submission" date="2018-10" db="EMBL/GenBank/DDBJ databases">
        <title>Hidden diversity of soil giant viruses.</title>
        <authorList>
            <person name="Schulz F."/>
            <person name="Alteio L."/>
            <person name="Goudeau D."/>
            <person name="Ryan E.M."/>
            <person name="Malmstrom R.R."/>
            <person name="Blanchard J."/>
            <person name="Woyke T."/>
        </authorList>
    </citation>
    <scope>NUCLEOTIDE SEQUENCE</scope>
    <source>
        <strain evidence="1">SAV1</strain>
    </source>
</reference>
<proteinExistence type="predicted"/>
<protein>
    <submittedName>
        <fullName evidence="1">Uncharacterized protein</fullName>
    </submittedName>
</protein>
<name>A0A3G5AID2_9VIRU</name>